<evidence type="ECO:0000256" key="3">
    <source>
        <dbReference type="ARBA" id="ARBA00022452"/>
    </source>
</evidence>
<evidence type="ECO:0000256" key="8">
    <source>
        <dbReference type="ARBA" id="ARBA00023077"/>
    </source>
</evidence>
<comment type="similarity">
    <text evidence="11 12">Belongs to the TonB-dependent receptor family.</text>
</comment>
<comment type="subcellular location">
    <subcellularLocation>
        <location evidence="1 11">Cell outer membrane</location>
        <topology evidence="1 11">Multi-pass membrane protein</topology>
    </subcellularLocation>
</comment>
<dbReference type="SUPFAM" id="SSF56935">
    <property type="entry name" value="Porins"/>
    <property type="match status" value="1"/>
</dbReference>
<dbReference type="InterPro" id="IPR012910">
    <property type="entry name" value="Plug_dom"/>
</dbReference>
<evidence type="ECO:0000256" key="7">
    <source>
        <dbReference type="ARBA" id="ARBA00023065"/>
    </source>
</evidence>
<dbReference type="InterPro" id="IPR039426">
    <property type="entry name" value="TonB-dep_rcpt-like"/>
</dbReference>
<evidence type="ECO:0000256" key="10">
    <source>
        <dbReference type="ARBA" id="ARBA00023237"/>
    </source>
</evidence>
<keyword evidence="3 11" id="KW-1134">Transmembrane beta strand</keyword>
<sequence>MKKYKRACLLAGTAATLMTVWSAAHAQTGEDAPEAETRRLNQVVVTALRREETLKDTPIAVSAYDGEQLGRERVEDFADIALQSPNVQFGANGGNTNIAIRGIGTNLQTAGNDPGVAFNLDGIYVADPALALSTLLDVKRVEVLRGPQGTLFGRNATGGAVNVISNTPTTTASYGFNTSVSAPLGVQADAFASGPLVDSGKLLGRIAVQKIYREGDVENTAFTGPDHLNDQDSLSARAQLEWRPTSTLSARLQADYQDADTAGPAYYLAGTPNTGLGLPAQLASTFIGGLDDDEIAVTAGSSKLMQRNLALFVDWDLGPGSLRATLSTRHSENDRFYDGDGTEVEYTSTRVDQSRDTDFFELLYSSDGDGPFSYILGANYINDQQVQIVEVPVLFFPAPVILTGDVDTEAYAVFGRATYEVTDYWSVFGGARYSSDRKSMDESNNFIGTDSKRDEWSKPTYEIGTSLDVGQNSTAYLKYATGYKSGGYASGSLQSAFDPETNSMWELGLKGTYLDGTLNANLALFHMAYEDLQVNQVVGVSSVVTNAAEATINGVELELVQQVTPEFSFIFNGGWLDATFDEFLTEDSARPQLGPLSLAGNDLPNAPAYTLSFGPAYERDLSGGGRLSLSARYDWRSEVYFSEFNLPLVSEDSSGRLNAFANYEFPDGKWQIGLYGRNLTDERTYSSMVVASAVLNSIAMATANPGREVGIRLSFRH</sequence>
<keyword evidence="8 12" id="KW-0798">TonB box</keyword>
<organism evidence="16 17">
    <name type="scientific">Henriciella pelagia</name>
    <dbReference type="NCBI Taxonomy" id="1977912"/>
    <lineage>
        <taxon>Bacteria</taxon>
        <taxon>Pseudomonadati</taxon>
        <taxon>Pseudomonadota</taxon>
        <taxon>Alphaproteobacteria</taxon>
        <taxon>Hyphomonadales</taxon>
        <taxon>Hyphomonadaceae</taxon>
        <taxon>Henriciella</taxon>
    </lineage>
</organism>
<protein>
    <submittedName>
        <fullName evidence="16">TonB-dependent receptor</fullName>
    </submittedName>
</protein>
<keyword evidence="2 11" id="KW-0813">Transport</keyword>
<evidence type="ECO:0000313" key="16">
    <source>
        <dbReference type="EMBL" id="GGB81220.1"/>
    </source>
</evidence>
<evidence type="ECO:0000256" key="11">
    <source>
        <dbReference type="PROSITE-ProRule" id="PRU01360"/>
    </source>
</evidence>
<evidence type="ECO:0000256" key="12">
    <source>
        <dbReference type="RuleBase" id="RU003357"/>
    </source>
</evidence>
<keyword evidence="6" id="KW-0408">Iron</keyword>
<dbReference type="InterPro" id="IPR000531">
    <property type="entry name" value="Beta-barrel_TonB"/>
</dbReference>
<keyword evidence="9 11" id="KW-0472">Membrane</keyword>
<evidence type="ECO:0000256" key="13">
    <source>
        <dbReference type="SAM" id="SignalP"/>
    </source>
</evidence>
<keyword evidence="4" id="KW-0410">Iron transport</keyword>
<dbReference type="Pfam" id="PF07715">
    <property type="entry name" value="Plug"/>
    <property type="match status" value="1"/>
</dbReference>
<keyword evidence="10 11" id="KW-0998">Cell outer membrane</keyword>
<accession>A0ABQ1K1V8</accession>
<name>A0ABQ1K1V8_9PROT</name>
<feature type="signal peptide" evidence="13">
    <location>
        <begin position="1"/>
        <end position="26"/>
    </location>
</feature>
<dbReference type="Proteomes" id="UP000628854">
    <property type="component" value="Unassembled WGS sequence"/>
</dbReference>
<comment type="caution">
    <text evidence="16">The sequence shown here is derived from an EMBL/GenBank/DDBJ whole genome shotgun (WGS) entry which is preliminary data.</text>
</comment>
<reference evidence="17" key="1">
    <citation type="journal article" date="2019" name="Int. J. Syst. Evol. Microbiol.">
        <title>The Global Catalogue of Microorganisms (GCM) 10K type strain sequencing project: providing services to taxonomists for standard genome sequencing and annotation.</title>
        <authorList>
            <consortium name="The Broad Institute Genomics Platform"/>
            <consortium name="The Broad Institute Genome Sequencing Center for Infectious Disease"/>
            <person name="Wu L."/>
            <person name="Ma J."/>
        </authorList>
    </citation>
    <scope>NUCLEOTIDE SEQUENCE [LARGE SCALE GENOMIC DNA]</scope>
    <source>
        <strain evidence="17">CGMCC 1.15928</strain>
    </source>
</reference>
<dbReference type="EMBL" id="BMKF01000003">
    <property type="protein sequence ID" value="GGB81220.1"/>
    <property type="molecule type" value="Genomic_DNA"/>
</dbReference>
<dbReference type="RefSeq" id="WP_084394791.1">
    <property type="nucleotide sequence ID" value="NZ_BMKF01000003.1"/>
</dbReference>
<dbReference type="InterPro" id="IPR036942">
    <property type="entry name" value="Beta-barrel_TonB_sf"/>
</dbReference>
<feature type="domain" description="TonB-dependent receptor-like beta-barrel" evidence="14">
    <location>
        <begin position="260"/>
        <end position="679"/>
    </location>
</feature>
<evidence type="ECO:0000256" key="6">
    <source>
        <dbReference type="ARBA" id="ARBA00023004"/>
    </source>
</evidence>
<dbReference type="PROSITE" id="PS52016">
    <property type="entry name" value="TONB_DEPENDENT_REC_3"/>
    <property type="match status" value="1"/>
</dbReference>
<evidence type="ECO:0000256" key="4">
    <source>
        <dbReference type="ARBA" id="ARBA00022496"/>
    </source>
</evidence>
<keyword evidence="5 11" id="KW-0812">Transmembrane</keyword>
<evidence type="ECO:0000256" key="9">
    <source>
        <dbReference type="ARBA" id="ARBA00023136"/>
    </source>
</evidence>
<keyword evidence="16" id="KW-0675">Receptor</keyword>
<dbReference type="Gene3D" id="2.40.170.20">
    <property type="entry name" value="TonB-dependent receptor, beta-barrel domain"/>
    <property type="match status" value="1"/>
</dbReference>
<evidence type="ECO:0000256" key="1">
    <source>
        <dbReference type="ARBA" id="ARBA00004571"/>
    </source>
</evidence>
<gene>
    <name evidence="16" type="ORF">GCM10011503_32500</name>
</gene>
<evidence type="ECO:0000259" key="14">
    <source>
        <dbReference type="Pfam" id="PF00593"/>
    </source>
</evidence>
<keyword evidence="7" id="KW-0406">Ion transport</keyword>
<feature type="chain" id="PRO_5046811505" evidence="13">
    <location>
        <begin position="27"/>
        <end position="717"/>
    </location>
</feature>
<dbReference type="PANTHER" id="PTHR32552:SF81">
    <property type="entry name" value="TONB-DEPENDENT OUTER MEMBRANE RECEPTOR"/>
    <property type="match status" value="1"/>
</dbReference>
<evidence type="ECO:0000256" key="5">
    <source>
        <dbReference type="ARBA" id="ARBA00022692"/>
    </source>
</evidence>
<keyword evidence="17" id="KW-1185">Reference proteome</keyword>
<feature type="domain" description="TonB-dependent receptor plug" evidence="15">
    <location>
        <begin position="54"/>
        <end position="160"/>
    </location>
</feature>
<dbReference type="CDD" id="cd01347">
    <property type="entry name" value="ligand_gated_channel"/>
    <property type="match status" value="1"/>
</dbReference>
<evidence type="ECO:0000256" key="2">
    <source>
        <dbReference type="ARBA" id="ARBA00022448"/>
    </source>
</evidence>
<evidence type="ECO:0000313" key="17">
    <source>
        <dbReference type="Proteomes" id="UP000628854"/>
    </source>
</evidence>
<evidence type="ECO:0000259" key="15">
    <source>
        <dbReference type="Pfam" id="PF07715"/>
    </source>
</evidence>
<dbReference type="PANTHER" id="PTHR32552">
    <property type="entry name" value="FERRICHROME IRON RECEPTOR-RELATED"/>
    <property type="match status" value="1"/>
</dbReference>
<dbReference type="Pfam" id="PF00593">
    <property type="entry name" value="TonB_dep_Rec_b-barrel"/>
    <property type="match status" value="1"/>
</dbReference>
<keyword evidence="13" id="KW-0732">Signal</keyword>
<proteinExistence type="inferred from homology"/>